<evidence type="ECO:0000313" key="4">
    <source>
        <dbReference type="Proteomes" id="UP000322873"/>
    </source>
</evidence>
<feature type="compositionally biased region" description="Low complexity" evidence="1">
    <location>
        <begin position="195"/>
        <end position="240"/>
    </location>
</feature>
<dbReference type="InterPro" id="IPR035810">
    <property type="entry name" value="PEBP_euk"/>
</dbReference>
<dbReference type="CDD" id="cd00866">
    <property type="entry name" value="PEBP_euk"/>
    <property type="match status" value="1"/>
</dbReference>
<evidence type="ECO:0000313" key="3">
    <source>
        <dbReference type="EMBL" id="KAA8563819.1"/>
    </source>
</evidence>
<dbReference type="Gene3D" id="3.90.280.10">
    <property type="entry name" value="PEBP-like"/>
    <property type="match status" value="1"/>
</dbReference>
<dbReference type="InterPro" id="IPR008914">
    <property type="entry name" value="PEBP"/>
</dbReference>
<dbReference type="GO" id="GO:0030162">
    <property type="term" value="P:regulation of proteolysis"/>
    <property type="evidence" value="ECO:0007669"/>
    <property type="project" value="TreeGrafter"/>
</dbReference>
<dbReference type="Proteomes" id="UP000322873">
    <property type="component" value="Unassembled WGS sequence"/>
</dbReference>
<dbReference type="InterPro" id="IPR036610">
    <property type="entry name" value="PEBP-like_sf"/>
</dbReference>
<dbReference type="GO" id="GO:0046578">
    <property type="term" value="P:regulation of Ras protein signal transduction"/>
    <property type="evidence" value="ECO:0007669"/>
    <property type="project" value="TreeGrafter"/>
</dbReference>
<keyword evidence="4" id="KW-1185">Reference proteome</keyword>
<dbReference type="PANTHER" id="PTHR11362">
    <property type="entry name" value="PHOSPHATIDYLETHANOLAMINE-BINDING PROTEIN"/>
    <property type="match status" value="1"/>
</dbReference>
<dbReference type="VEuPathDB" id="FungiDB:MFRU_036g00790"/>
<dbReference type="Pfam" id="PF01161">
    <property type="entry name" value="PBP"/>
    <property type="match status" value="1"/>
</dbReference>
<dbReference type="EMBL" id="VICG01000016">
    <property type="protein sequence ID" value="KAA8563819.1"/>
    <property type="molecule type" value="Genomic_DNA"/>
</dbReference>
<dbReference type="GO" id="GO:0030414">
    <property type="term" value="F:peptidase inhibitor activity"/>
    <property type="evidence" value="ECO:0007669"/>
    <property type="project" value="TreeGrafter"/>
</dbReference>
<feature type="region of interest" description="Disordered" evidence="1">
    <location>
        <begin position="193"/>
        <end position="315"/>
    </location>
</feature>
<feature type="chain" id="PRO_5024280789" description="Phosphatidylethanolamine-binding protein" evidence="2">
    <location>
        <begin position="19"/>
        <end position="345"/>
    </location>
</feature>
<evidence type="ECO:0000256" key="1">
    <source>
        <dbReference type="SAM" id="MobiDB-lite"/>
    </source>
</evidence>
<reference evidence="3 4" key="1">
    <citation type="submission" date="2019-06" db="EMBL/GenBank/DDBJ databases">
        <title>Genome Sequence of the Brown Rot Fungal Pathogen Monilinia fructicola.</title>
        <authorList>
            <person name="De Miccolis Angelini R.M."/>
            <person name="Landi L."/>
            <person name="Abate D."/>
            <person name="Pollastro S."/>
            <person name="Romanazzi G."/>
            <person name="Faretra F."/>
        </authorList>
    </citation>
    <scope>NUCLEOTIDE SEQUENCE [LARGE SCALE GENOMIC DNA]</scope>
    <source>
        <strain evidence="3 4">Mfrc123</strain>
    </source>
</reference>
<protein>
    <recommendedName>
        <fullName evidence="5">Phosphatidylethanolamine-binding protein</fullName>
    </recommendedName>
</protein>
<dbReference type="PANTHER" id="PTHR11362:SF141">
    <property type="entry name" value="PHOSPHATIDYLETHANOLAMINE-BINDING PROTEIN"/>
    <property type="match status" value="1"/>
</dbReference>
<feature type="signal peptide" evidence="2">
    <location>
        <begin position="1"/>
        <end position="18"/>
    </location>
</feature>
<comment type="caution">
    <text evidence="3">The sequence shown here is derived from an EMBL/GenBank/DDBJ whole genome shotgun (WGS) entry which is preliminary data.</text>
</comment>
<organism evidence="3 4">
    <name type="scientific">Monilinia fructicola</name>
    <name type="common">Brown rot fungus</name>
    <name type="synonym">Ciboria fructicola</name>
    <dbReference type="NCBI Taxonomy" id="38448"/>
    <lineage>
        <taxon>Eukaryota</taxon>
        <taxon>Fungi</taxon>
        <taxon>Dikarya</taxon>
        <taxon>Ascomycota</taxon>
        <taxon>Pezizomycotina</taxon>
        <taxon>Leotiomycetes</taxon>
        <taxon>Helotiales</taxon>
        <taxon>Sclerotiniaceae</taxon>
        <taxon>Monilinia</taxon>
    </lineage>
</organism>
<proteinExistence type="predicted"/>
<evidence type="ECO:0000256" key="2">
    <source>
        <dbReference type="SAM" id="SignalP"/>
    </source>
</evidence>
<dbReference type="GO" id="GO:0005543">
    <property type="term" value="F:phospholipid binding"/>
    <property type="evidence" value="ECO:0007669"/>
    <property type="project" value="TreeGrafter"/>
</dbReference>
<evidence type="ECO:0008006" key="5">
    <source>
        <dbReference type="Google" id="ProtNLM"/>
    </source>
</evidence>
<dbReference type="SUPFAM" id="SSF49777">
    <property type="entry name" value="PEBP-like"/>
    <property type="match status" value="1"/>
</dbReference>
<sequence>MISLSSFFAVALAGGASAFTPPGFEPASSQNLIVAYDSKLAVNGIQILRADTASAPILGTTTKLTGTYTVMMVDPDIPSSKGGDITSQFLHWMQSGLTSANTTTTIGGQKIYQLTNEKDTPAFATYLQPNPPNIAPTTHRYTELLFNTTNMNMSLATLQMAGKNRGNFNAADVAKSAKLKVIMGNSFNVSFADKGTSSTGMSTESSGVSSGGSSSEYSNRPSSGISGGSSSEYSNRPSSGTSSEYSNRPSSGTSSGTLTGTSNDSTFRASLSCTGSSPSNSKLNSSTTLTSDATSKSNSTSITNSNTTSTNPGLAQSTGGAAGIGSGKGGILSLLVVLPAAVLLL</sequence>
<accession>A0A5M9J7G8</accession>
<dbReference type="AlphaFoldDB" id="A0A5M9J7G8"/>
<gene>
    <name evidence="3" type="ORF">EYC84_011834</name>
</gene>
<feature type="compositionally biased region" description="Low complexity" evidence="1">
    <location>
        <begin position="274"/>
        <end position="311"/>
    </location>
</feature>
<name>A0A5M9J7G8_MONFR</name>
<feature type="compositionally biased region" description="Low complexity" evidence="1">
    <location>
        <begin position="250"/>
        <end position="266"/>
    </location>
</feature>
<keyword evidence="2" id="KW-0732">Signal</keyword>